<protein>
    <recommendedName>
        <fullName evidence="3">C2H2-type domain-containing protein</fullName>
    </recommendedName>
</protein>
<dbReference type="Proteomes" id="UP001492380">
    <property type="component" value="Unassembled WGS sequence"/>
</dbReference>
<evidence type="ECO:0000313" key="4">
    <source>
        <dbReference type="EMBL" id="KAK8230918.1"/>
    </source>
</evidence>
<gene>
    <name evidence="4" type="ORF">HDK90DRAFT_556882</name>
</gene>
<feature type="compositionally biased region" description="Low complexity" evidence="2">
    <location>
        <begin position="92"/>
        <end position="109"/>
    </location>
</feature>
<keyword evidence="1" id="KW-0479">Metal-binding</keyword>
<keyword evidence="1" id="KW-0862">Zinc</keyword>
<evidence type="ECO:0000259" key="3">
    <source>
        <dbReference type="PROSITE" id="PS50157"/>
    </source>
</evidence>
<dbReference type="EMBL" id="JBBWRZ010000008">
    <property type="protein sequence ID" value="KAK8230918.1"/>
    <property type="molecule type" value="Genomic_DNA"/>
</dbReference>
<evidence type="ECO:0000256" key="1">
    <source>
        <dbReference type="PROSITE-ProRule" id="PRU00042"/>
    </source>
</evidence>
<feature type="domain" description="C2H2-type" evidence="3">
    <location>
        <begin position="12"/>
        <end position="40"/>
    </location>
</feature>
<feature type="region of interest" description="Disordered" evidence="2">
    <location>
        <begin position="76"/>
        <end position="152"/>
    </location>
</feature>
<dbReference type="PROSITE" id="PS50157">
    <property type="entry name" value="ZINC_FINGER_C2H2_2"/>
    <property type="match status" value="1"/>
</dbReference>
<organism evidence="4 5">
    <name type="scientific">Phyllosticta capitalensis</name>
    <dbReference type="NCBI Taxonomy" id="121624"/>
    <lineage>
        <taxon>Eukaryota</taxon>
        <taxon>Fungi</taxon>
        <taxon>Dikarya</taxon>
        <taxon>Ascomycota</taxon>
        <taxon>Pezizomycotina</taxon>
        <taxon>Dothideomycetes</taxon>
        <taxon>Dothideomycetes incertae sedis</taxon>
        <taxon>Botryosphaeriales</taxon>
        <taxon>Phyllostictaceae</taxon>
        <taxon>Phyllosticta</taxon>
    </lineage>
</organism>
<dbReference type="InterPro" id="IPR013087">
    <property type="entry name" value="Znf_C2H2_type"/>
</dbReference>
<feature type="compositionally biased region" description="Acidic residues" evidence="2">
    <location>
        <begin position="139"/>
        <end position="149"/>
    </location>
</feature>
<reference evidence="4 5" key="1">
    <citation type="submission" date="2024-04" db="EMBL/GenBank/DDBJ databases">
        <title>Phyllosticta paracitricarpa is synonymous to the EU quarantine fungus P. citricarpa based on phylogenomic analyses.</title>
        <authorList>
            <consortium name="Lawrence Berkeley National Laboratory"/>
            <person name="Van Ingen-Buijs V.A."/>
            <person name="Van Westerhoven A.C."/>
            <person name="Haridas S."/>
            <person name="Skiadas P."/>
            <person name="Martin F."/>
            <person name="Groenewald J.Z."/>
            <person name="Crous P.W."/>
            <person name="Seidl M.F."/>
        </authorList>
    </citation>
    <scope>NUCLEOTIDE SEQUENCE [LARGE SCALE GENOMIC DNA]</scope>
    <source>
        <strain evidence="4 5">CBS 123374</strain>
    </source>
</reference>
<accession>A0ABR1YK48</accession>
<evidence type="ECO:0000313" key="5">
    <source>
        <dbReference type="Proteomes" id="UP001492380"/>
    </source>
</evidence>
<feature type="compositionally biased region" description="Basic and acidic residues" evidence="2">
    <location>
        <begin position="127"/>
        <end position="138"/>
    </location>
</feature>
<sequence>MSTDATDMSNPFRCRLCDQQYTGDNDLVAHFIQVHPNEKPYKCPRCNKSCAEAVRTLTRHYDYNEKCLALGEDSATNNSAAPAAAPAPAPAVAPSATPSAAVAATATTTPAPPLDTKSDTDEDEVADDQKSGNAKVDEDKEEEGYEEGDFEKKEQAKTLLEIEEEDILELIEKLKARLATIRLQRKALE</sequence>
<dbReference type="Gene3D" id="3.30.160.60">
    <property type="entry name" value="Classic Zinc Finger"/>
    <property type="match status" value="1"/>
</dbReference>
<dbReference type="PROSITE" id="PS00028">
    <property type="entry name" value="ZINC_FINGER_C2H2_1"/>
    <property type="match status" value="1"/>
</dbReference>
<keyword evidence="5" id="KW-1185">Reference proteome</keyword>
<proteinExistence type="predicted"/>
<name>A0ABR1YK48_9PEZI</name>
<dbReference type="InterPro" id="IPR036236">
    <property type="entry name" value="Znf_C2H2_sf"/>
</dbReference>
<evidence type="ECO:0000256" key="2">
    <source>
        <dbReference type="SAM" id="MobiDB-lite"/>
    </source>
</evidence>
<keyword evidence="1" id="KW-0863">Zinc-finger</keyword>
<dbReference type="SUPFAM" id="SSF57667">
    <property type="entry name" value="beta-beta-alpha zinc fingers"/>
    <property type="match status" value="1"/>
</dbReference>
<comment type="caution">
    <text evidence="4">The sequence shown here is derived from an EMBL/GenBank/DDBJ whole genome shotgun (WGS) entry which is preliminary data.</text>
</comment>